<evidence type="ECO:0000313" key="3">
    <source>
        <dbReference type="EMBL" id="RMI03765.1"/>
    </source>
</evidence>
<proteinExistence type="predicted"/>
<feature type="region of interest" description="Disordered" evidence="1">
    <location>
        <begin position="74"/>
        <end position="106"/>
    </location>
</feature>
<evidence type="ECO:0000256" key="2">
    <source>
        <dbReference type="SAM" id="Phobius"/>
    </source>
</evidence>
<evidence type="ECO:0000256" key="1">
    <source>
        <dbReference type="SAM" id="MobiDB-lite"/>
    </source>
</evidence>
<feature type="transmembrane region" description="Helical" evidence="2">
    <location>
        <begin position="48"/>
        <end position="69"/>
    </location>
</feature>
<feature type="transmembrane region" description="Helical" evidence="2">
    <location>
        <begin position="9"/>
        <end position="36"/>
    </location>
</feature>
<name>A0A3M2IY73_9CELL</name>
<keyword evidence="4" id="KW-1185">Reference proteome</keyword>
<protein>
    <submittedName>
        <fullName evidence="3">Uncharacterized protein</fullName>
    </submittedName>
</protein>
<organism evidence="3 4">
    <name type="scientific">Cellulomonas triticagri</name>
    <dbReference type="NCBI Taxonomy" id="2483352"/>
    <lineage>
        <taxon>Bacteria</taxon>
        <taxon>Bacillati</taxon>
        <taxon>Actinomycetota</taxon>
        <taxon>Actinomycetes</taxon>
        <taxon>Micrococcales</taxon>
        <taxon>Cellulomonadaceae</taxon>
        <taxon>Cellulomonas</taxon>
    </lineage>
</organism>
<reference evidence="3 4" key="1">
    <citation type="submission" date="2018-10" db="EMBL/GenBank/DDBJ databases">
        <title>Isolation, diversity and antifungal activity of actinobacteria from wheat.</title>
        <authorList>
            <person name="Han C."/>
        </authorList>
    </citation>
    <scope>NUCLEOTIDE SEQUENCE [LARGE SCALE GENOMIC DNA]</scope>
    <source>
        <strain evidence="3 4">NEAU-YY56</strain>
    </source>
</reference>
<evidence type="ECO:0000313" key="4">
    <source>
        <dbReference type="Proteomes" id="UP000269289"/>
    </source>
</evidence>
<dbReference type="EMBL" id="RFFI01000148">
    <property type="protein sequence ID" value="RMI03765.1"/>
    <property type="molecule type" value="Genomic_DNA"/>
</dbReference>
<accession>A0A3M2IY73</accession>
<feature type="compositionally biased region" description="Low complexity" evidence="1">
    <location>
        <begin position="86"/>
        <end position="106"/>
    </location>
</feature>
<comment type="caution">
    <text evidence="3">The sequence shown here is derived from an EMBL/GenBank/DDBJ whole genome shotgun (WGS) entry which is preliminary data.</text>
</comment>
<sequence length="119" mass="12114">MPKLTAPQLLWTGVGVLALGILGGWIGQALLVELFYRASWLYGFASTLGYALTTVGAAMIGGAFVLAALQRGNAPAAPRPVPQAPYPGAAPHAPYAPAAPQTPQAQPYAAYPAGGYPAP</sequence>
<keyword evidence="2" id="KW-0472">Membrane</keyword>
<gene>
    <name evidence="3" type="ORF">EBM89_18475</name>
</gene>
<keyword evidence="2" id="KW-1133">Transmembrane helix</keyword>
<feature type="non-terminal residue" evidence="3">
    <location>
        <position position="119"/>
    </location>
</feature>
<keyword evidence="2" id="KW-0812">Transmembrane</keyword>
<dbReference type="AlphaFoldDB" id="A0A3M2IY73"/>
<dbReference type="Proteomes" id="UP000269289">
    <property type="component" value="Unassembled WGS sequence"/>
</dbReference>